<dbReference type="STRING" id="1330021.A0A367LFC3"/>
<dbReference type="InterPro" id="IPR017901">
    <property type="entry name" value="C-CAP_CF_C-like"/>
</dbReference>
<evidence type="ECO:0000256" key="1">
    <source>
        <dbReference type="ARBA" id="ARBA00008848"/>
    </source>
</evidence>
<evidence type="ECO:0000313" key="6">
    <source>
        <dbReference type="Proteomes" id="UP000253664"/>
    </source>
</evidence>
<sequence length="1132" mass="127230">MKQSRLGPPPSSLRTSSIYTNCQVYAPRRAIPSSPSPSGERNSSLTCARFPPPEACAAGEAKRSSMHPFSILTLGIFVAGYITARWDLVTRLYELAIFAAENGVVAQDVEFHLRLGSFFRGGPHNPCRIYDVCGHASMHVLGVSNAPHSDTADPSWVRATTKPPLKQPTIECAKASSVQVILYDRPKPRRMQYISLEPIALALSDKTSRLEDANPDDEIEQQELKAKETKRKLVEKLKLHTITRRVPSARDRALPKIVNQVNWSWELEQTLQKNVGRLGPRPRRSLSVSERVVESATTMRNYVLRWLWALFTTYLFPVIWRCFCLVLFGHRMVAEVLLLALEFRAKPGGAALKDISATAQQIEIRLQQFCYWPMQYSTLRQRKMNWASVTTSHPDYIRFYNSLWLVANDVIIGMALGSYIIEHADWMASRMGDILRTYAVEALRRSISWLMGWPAGLKLNGELAAFLGDLFLWVIHYWSSKPYSLLKRVANSADGDGLGAGCIEALEPMLPRLVWFIGFSSFAGASMPIAVFSDLLSALTMHIYSFYLASARIYHWQLTILQSLFHLFRGKKHNVLRNRIDSCDYDLDQLLVGTIFFTLLSFLLPTVVVFYLNFAVARMIIISIKAGFDTLLSCLNHFPLFALMLRVKDPRRLPGGIRFELRDGPEQKASDSNEPPTSVIYLKSIPLSMGAMFNQYFQMAHRIRKHYLSPGVLLRLLTGQFVPPINRKNLYSLQYSMLPAKRATAWEMWRALNMEPQKKKSFQLPLIPHFQENVAVLEDQIDQLESVSAVAGERQEAIDHVLAGIAQVQIQVSDAADYTPSYERRQYAEVCDARLKFYFEQIVKSLHDKLNETVTRVTPKSRFQFKRSVDDTAHVDMGAPENDPRLNPGSLSRNSQPMTFENAVEEADDTIGHLPSSPTGRDYNQELSQPGVPGIRKPSFSTAKNIGISHQMGLHVILPSSAARATASGSLTNLHSCIVDMSVPTVQGRPFPGLSLKSIRNSLIVTGRVSGPVHITDVTDSILVVVARQVRIHDSSNVDVYLHCSSHPIIEDCSGMRFAPLPQCYMTEVESTTDNQWDQVDDFKWLKAGHSPNWTTLSEAQALGDEVWTKVVPGMPGASVEETLNKVGLPRR</sequence>
<dbReference type="PANTHER" id="PTHR21329:SF3">
    <property type="entry name" value="PHOSPHATIDYLINOSITOL N-ACETYLGLUCOSAMINYLTRANSFERASE SUBUNIT Q"/>
    <property type="match status" value="1"/>
</dbReference>
<dbReference type="PROSITE" id="PS51329">
    <property type="entry name" value="C_CAP_COFACTOR_C"/>
    <property type="match status" value="1"/>
</dbReference>
<name>A0A367LFC3_9HYPO</name>
<protein>
    <recommendedName>
        <fullName evidence="4">C-CAP/cofactor C-like domain-containing protein</fullName>
    </recommendedName>
</protein>
<keyword evidence="3" id="KW-1133">Transmembrane helix</keyword>
<dbReference type="GO" id="GO:0005783">
    <property type="term" value="C:endoplasmic reticulum"/>
    <property type="evidence" value="ECO:0007669"/>
    <property type="project" value="TreeGrafter"/>
</dbReference>
<gene>
    <name evidence="5" type="ORF">L249_0058</name>
</gene>
<keyword evidence="3" id="KW-0472">Membrane</keyword>
<dbReference type="AlphaFoldDB" id="A0A367LFC3"/>
<dbReference type="GO" id="GO:0016020">
    <property type="term" value="C:membrane"/>
    <property type="evidence" value="ECO:0007669"/>
    <property type="project" value="InterPro"/>
</dbReference>
<dbReference type="Proteomes" id="UP000253664">
    <property type="component" value="Unassembled WGS sequence"/>
</dbReference>
<keyword evidence="3" id="KW-0812">Transmembrane</keyword>
<evidence type="ECO:0000259" key="4">
    <source>
        <dbReference type="PROSITE" id="PS51329"/>
    </source>
</evidence>
<feature type="transmembrane region" description="Helical" evidence="3">
    <location>
        <begin position="620"/>
        <end position="645"/>
    </location>
</feature>
<organism evidence="5 6">
    <name type="scientific">Ophiocordyceps polyrhachis-furcata BCC 54312</name>
    <dbReference type="NCBI Taxonomy" id="1330021"/>
    <lineage>
        <taxon>Eukaryota</taxon>
        <taxon>Fungi</taxon>
        <taxon>Dikarya</taxon>
        <taxon>Ascomycota</taxon>
        <taxon>Pezizomycotina</taxon>
        <taxon>Sordariomycetes</taxon>
        <taxon>Hypocreomycetidae</taxon>
        <taxon>Hypocreales</taxon>
        <taxon>Ophiocordycipitaceae</taxon>
        <taxon>Ophiocordyceps</taxon>
    </lineage>
</organism>
<dbReference type="Pfam" id="PF05024">
    <property type="entry name" value="Gpi1"/>
    <property type="match status" value="1"/>
</dbReference>
<comment type="caution">
    <text evidence="5">The sequence shown here is derived from an EMBL/GenBank/DDBJ whole genome shotgun (WGS) entry which is preliminary data.</text>
</comment>
<evidence type="ECO:0000256" key="2">
    <source>
        <dbReference type="SAM" id="MobiDB-lite"/>
    </source>
</evidence>
<feature type="transmembrane region" description="Helical" evidence="3">
    <location>
        <begin position="403"/>
        <end position="421"/>
    </location>
</feature>
<dbReference type="Pfam" id="PF07986">
    <property type="entry name" value="TBCC"/>
    <property type="match status" value="1"/>
</dbReference>
<keyword evidence="6" id="KW-1185">Reference proteome</keyword>
<feature type="transmembrane region" description="Helical" evidence="3">
    <location>
        <begin position="306"/>
        <end position="328"/>
    </location>
</feature>
<dbReference type="OrthoDB" id="70250at2759"/>
<proteinExistence type="inferred from homology"/>
<evidence type="ECO:0000313" key="5">
    <source>
        <dbReference type="EMBL" id="RCI13120.1"/>
    </source>
</evidence>
<accession>A0A367LFC3</accession>
<dbReference type="Gene3D" id="1.20.58.1250">
    <property type="entry name" value="Tubulin Binding Cofactor C, N-terminal domain"/>
    <property type="match status" value="1"/>
</dbReference>
<dbReference type="GO" id="GO:0006506">
    <property type="term" value="P:GPI anchor biosynthetic process"/>
    <property type="evidence" value="ECO:0007669"/>
    <property type="project" value="InterPro"/>
</dbReference>
<dbReference type="InterPro" id="IPR012945">
    <property type="entry name" value="Tubulin-bd_cofactor_C_dom"/>
</dbReference>
<evidence type="ECO:0000256" key="3">
    <source>
        <dbReference type="SAM" id="Phobius"/>
    </source>
</evidence>
<dbReference type="InterPro" id="IPR038397">
    <property type="entry name" value="TBCC_N_sf"/>
</dbReference>
<feature type="transmembrane region" description="Helical" evidence="3">
    <location>
        <begin position="459"/>
        <end position="478"/>
    </location>
</feature>
<reference evidence="5 6" key="1">
    <citation type="journal article" date="2015" name="BMC Genomics">
        <title>Insights from the genome of Ophiocordyceps polyrhachis-furcata to pathogenicity and host specificity in insect fungi.</title>
        <authorList>
            <person name="Wichadakul D."/>
            <person name="Kobmoo N."/>
            <person name="Ingsriswang S."/>
            <person name="Tangphatsornruang S."/>
            <person name="Chantasingh D."/>
            <person name="Luangsa-ard J.J."/>
            <person name="Eurwilaichitr L."/>
        </authorList>
    </citation>
    <scope>NUCLEOTIDE SEQUENCE [LARGE SCALE GENOMIC DNA]</scope>
    <source>
        <strain evidence="5 6">BCC 54312</strain>
    </source>
</reference>
<comment type="similarity">
    <text evidence="1">Belongs to the TBCC family.</text>
</comment>
<dbReference type="PANTHER" id="PTHR21329">
    <property type="entry name" value="PHOSPHATIDYLINOSITOL N-ACETYLGLUCOSAMINYLTRANSFERASE SUBUNIT Q-RELATED"/>
    <property type="match status" value="1"/>
</dbReference>
<dbReference type="InterPro" id="IPR007720">
    <property type="entry name" value="PigQ/GPI1"/>
</dbReference>
<feature type="domain" description="C-CAP/cofactor C-like" evidence="4">
    <location>
        <begin position="930"/>
        <end position="1085"/>
    </location>
</feature>
<dbReference type="InterPro" id="IPR016098">
    <property type="entry name" value="CAP/MinC_C"/>
</dbReference>
<dbReference type="Gene3D" id="2.160.20.70">
    <property type="match status" value="1"/>
</dbReference>
<feature type="transmembrane region" description="Helical" evidence="3">
    <location>
        <begin position="590"/>
        <end position="614"/>
    </location>
</feature>
<feature type="transmembrane region" description="Helical" evidence="3">
    <location>
        <begin position="513"/>
        <end position="533"/>
    </location>
</feature>
<feature type="region of interest" description="Disordered" evidence="2">
    <location>
        <begin position="873"/>
        <end position="893"/>
    </location>
</feature>
<dbReference type="EMBL" id="LKCN02000007">
    <property type="protein sequence ID" value="RCI13120.1"/>
    <property type="molecule type" value="Genomic_DNA"/>
</dbReference>